<sequence length="55" mass="6607">MVILIIERKFNHKQNIFRPILEVMYWSYDHVRQVLSRANVISRGPCQTILGYQQC</sequence>
<reference evidence="1" key="1">
    <citation type="submission" date="2014-12" db="EMBL/GenBank/DDBJ databases">
        <title>Insight into the proteome of Arion vulgaris.</title>
        <authorList>
            <person name="Aradska J."/>
            <person name="Bulat T."/>
            <person name="Smidak R."/>
            <person name="Sarate P."/>
            <person name="Gangsoo J."/>
            <person name="Sialana F."/>
            <person name="Bilban M."/>
            <person name="Lubec G."/>
        </authorList>
    </citation>
    <scope>NUCLEOTIDE SEQUENCE</scope>
    <source>
        <tissue evidence="1">Skin</tissue>
    </source>
</reference>
<name>A0A0B6ZIS8_9EUPU</name>
<dbReference type="AlphaFoldDB" id="A0A0B6ZIS8"/>
<dbReference type="EMBL" id="HACG01020916">
    <property type="protein sequence ID" value="CEK67781.1"/>
    <property type="molecule type" value="Transcribed_RNA"/>
</dbReference>
<evidence type="ECO:0000313" key="1">
    <source>
        <dbReference type="EMBL" id="CEK67781.1"/>
    </source>
</evidence>
<gene>
    <name evidence="1" type="primary">ORF63868</name>
</gene>
<organism evidence="1">
    <name type="scientific">Arion vulgaris</name>
    <dbReference type="NCBI Taxonomy" id="1028688"/>
    <lineage>
        <taxon>Eukaryota</taxon>
        <taxon>Metazoa</taxon>
        <taxon>Spiralia</taxon>
        <taxon>Lophotrochozoa</taxon>
        <taxon>Mollusca</taxon>
        <taxon>Gastropoda</taxon>
        <taxon>Heterobranchia</taxon>
        <taxon>Euthyneura</taxon>
        <taxon>Panpulmonata</taxon>
        <taxon>Eupulmonata</taxon>
        <taxon>Stylommatophora</taxon>
        <taxon>Helicina</taxon>
        <taxon>Arionoidea</taxon>
        <taxon>Arionidae</taxon>
        <taxon>Arion</taxon>
    </lineage>
</organism>
<protein>
    <submittedName>
        <fullName evidence="1">Uncharacterized protein</fullName>
    </submittedName>
</protein>
<accession>A0A0B6ZIS8</accession>
<proteinExistence type="predicted"/>